<protein>
    <submittedName>
        <fullName evidence="3">Peptidyl-prolyl cis-trans isomerase D</fullName>
    </submittedName>
</protein>
<dbReference type="EMBL" id="CAMXCT020002788">
    <property type="protein sequence ID" value="CAL1153872.1"/>
    <property type="molecule type" value="Genomic_DNA"/>
</dbReference>
<feature type="coiled-coil region" evidence="1">
    <location>
        <begin position="55"/>
        <end position="120"/>
    </location>
</feature>
<reference evidence="2" key="1">
    <citation type="submission" date="2022-10" db="EMBL/GenBank/DDBJ databases">
        <authorList>
            <person name="Chen Y."/>
            <person name="Dougan E. K."/>
            <person name="Chan C."/>
            <person name="Rhodes N."/>
            <person name="Thang M."/>
        </authorList>
    </citation>
    <scope>NUCLEOTIDE SEQUENCE</scope>
</reference>
<evidence type="ECO:0000313" key="2">
    <source>
        <dbReference type="EMBL" id="CAI4000497.1"/>
    </source>
</evidence>
<organism evidence="2">
    <name type="scientific">Cladocopium goreaui</name>
    <dbReference type="NCBI Taxonomy" id="2562237"/>
    <lineage>
        <taxon>Eukaryota</taxon>
        <taxon>Sar</taxon>
        <taxon>Alveolata</taxon>
        <taxon>Dinophyceae</taxon>
        <taxon>Suessiales</taxon>
        <taxon>Symbiodiniaceae</taxon>
        <taxon>Cladocopium</taxon>
    </lineage>
</organism>
<keyword evidence="1" id="KW-0175">Coiled coil</keyword>
<keyword evidence="4" id="KW-1185">Reference proteome</keyword>
<dbReference type="AlphaFoldDB" id="A0A9P1D0Q0"/>
<gene>
    <name evidence="2" type="ORF">C1SCF055_LOCUS26610</name>
</gene>
<evidence type="ECO:0000256" key="1">
    <source>
        <dbReference type="SAM" id="Coils"/>
    </source>
</evidence>
<dbReference type="Proteomes" id="UP001152797">
    <property type="component" value="Unassembled WGS sequence"/>
</dbReference>
<keyword evidence="3" id="KW-0413">Isomerase</keyword>
<evidence type="ECO:0000313" key="4">
    <source>
        <dbReference type="Proteomes" id="UP001152797"/>
    </source>
</evidence>
<dbReference type="EMBL" id="CAMXCT030002788">
    <property type="protein sequence ID" value="CAL4787809.1"/>
    <property type="molecule type" value="Genomic_DNA"/>
</dbReference>
<dbReference type="EMBL" id="CAMXCT010002788">
    <property type="protein sequence ID" value="CAI4000497.1"/>
    <property type="molecule type" value="Genomic_DNA"/>
</dbReference>
<sequence length="153" mass="17872">MMLHMTPQKQPQTMYTWDQHYINEVRALSSSRGREMPRRIERASMPVRPCPRTELLTLRQEVRRMRREAEQVAKLKVQVETLKANLRHVLDKNRQMSDLIEEQRRNVEAVDHREEAAQARRSQLDCARQLFRAMLDGPGQENAPPNSALCTAG</sequence>
<accession>A0A9P1D0Q0</accession>
<dbReference type="OrthoDB" id="10306919at2759"/>
<comment type="caution">
    <text evidence="2">The sequence shown here is derived from an EMBL/GenBank/DDBJ whole genome shotgun (WGS) entry which is preliminary data.</text>
</comment>
<name>A0A9P1D0Q0_9DINO</name>
<reference evidence="3 4" key="2">
    <citation type="submission" date="2024-05" db="EMBL/GenBank/DDBJ databases">
        <authorList>
            <person name="Chen Y."/>
            <person name="Shah S."/>
            <person name="Dougan E. K."/>
            <person name="Thang M."/>
            <person name="Chan C."/>
        </authorList>
    </citation>
    <scope>NUCLEOTIDE SEQUENCE [LARGE SCALE GENOMIC DNA]</scope>
</reference>
<proteinExistence type="predicted"/>
<evidence type="ECO:0000313" key="3">
    <source>
        <dbReference type="EMBL" id="CAL4787809.1"/>
    </source>
</evidence>
<dbReference type="GO" id="GO:0016853">
    <property type="term" value="F:isomerase activity"/>
    <property type="evidence" value="ECO:0007669"/>
    <property type="project" value="UniProtKB-KW"/>
</dbReference>